<keyword evidence="4" id="KW-0378">Hydrolase</keyword>
<dbReference type="GO" id="GO:0004222">
    <property type="term" value="F:metalloendopeptidase activity"/>
    <property type="evidence" value="ECO:0007669"/>
    <property type="project" value="InterPro"/>
</dbReference>
<dbReference type="AlphaFoldDB" id="A0A133UN44"/>
<dbReference type="Proteomes" id="UP000070155">
    <property type="component" value="Unassembled WGS sequence"/>
</dbReference>
<evidence type="ECO:0000256" key="5">
    <source>
        <dbReference type="ARBA" id="ARBA00022833"/>
    </source>
</evidence>
<comment type="cofactor">
    <cofactor evidence="1">
        <name>Zn(2+)</name>
        <dbReference type="ChEBI" id="CHEBI:29105"/>
    </cofactor>
</comment>
<feature type="transmembrane region" description="Helical" evidence="8">
    <location>
        <begin position="285"/>
        <end position="305"/>
    </location>
</feature>
<name>A0A133UN44_9EURY</name>
<feature type="transmembrane region" description="Helical" evidence="8">
    <location>
        <begin position="311"/>
        <end position="333"/>
    </location>
</feature>
<keyword evidence="6" id="KW-0482">Metalloprotease</keyword>
<dbReference type="Gene3D" id="3.30.2010.10">
    <property type="entry name" value="Metalloproteases ('zincins'), catalytic domain"/>
    <property type="match status" value="1"/>
</dbReference>
<evidence type="ECO:0000256" key="6">
    <source>
        <dbReference type="ARBA" id="ARBA00023049"/>
    </source>
</evidence>
<keyword evidence="8" id="KW-0812">Transmembrane</keyword>
<evidence type="ECO:0000256" key="2">
    <source>
        <dbReference type="ARBA" id="ARBA00022670"/>
    </source>
</evidence>
<gene>
    <name evidence="10" type="ORF">AKJ36_00015</name>
</gene>
<feature type="transmembrane region" description="Helical" evidence="8">
    <location>
        <begin position="135"/>
        <end position="157"/>
    </location>
</feature>
<dbReference type="Pfam" id="PF01435">
    <property type="entry name" value="Peptidase_M48"/>
    <property type="match status" value="1"/>
</dbReference>
<keyword evidence="5" id="KW-0862">Zinc</keyword>
<feature type="transmembrane region" description="Helical" evidence="8">
    <location>
        <begin position="68"/>
        <end position="87"/>
    </location>
</feature>
<evidence type="ECO:0000256" key="7">
    <source>
        <dbReference type="SAM" id="MobiDB-lite"/>
    </source>
</evidence>
<organism evidence="10 11">
    <name type="scientific">candidate division MSBL1 archaeon SCGC-AAA259I07</name>
    <dbReference type="NCBI Taxonomy" id="1698266"/>
    <lineage>
        <taxon>Archaea</taxon>
        <taxon>Methanobacteriati</taxon>
        <taxon>Methanobacteriota</taxon>
        <taxon>candidate division MSBL1</taxon>
    </lineage>
</organism>
<keyword evidence="3" id="KW-0479">Metal-binding</keyword>
<dbReference type="EMBL" id="LHXQ01000001">
    <property type="protein sequence ID" value="KXA95566.1"/>
    <property type="molecule type" value="Genomic_DNA"/>
</dbReference>
<keyword evidence="8" id="KW-1133">Transmembrane helix</keyword>
<feature type="transmembrane region" description="Helical" evidence="8">
    <location>
        <begin position="169"/>
        <end position="189"/>
    </location>
</feature>
<feature type="transmembrane region" description="Helical" evidence="8">
    <location>
        <begin position="239"/>
        <end position="258"/>
    </location>
</feature>
<feature type="region of interest" description="Disordered" evidence="7">
    <location>
        <begin position="516"/>
        <end position="537"/>
    </location>
</feature>
<evidence type="ECO:0000313" key="11">
    <source>
        <dbReference type="Proteomes" id="UP000070155"/>
    </source>
</evidence>
<evidence type="ECO:0000259" key="9">
    <source>
        <dbReference type="Pfam" id="PF01435"/>
    </source>
</evidence>
<keyword evidence="11" id="KW-1185">Reference proteome</keyword>
<evidence type="ECO:0000256" key="8">
    <source>
        <dbReference type="SAM" id="Phobius"/>
    </source>
</evidence>
<comment type="caution">
    <text evidence="10">The sequence shown here is derived from an EMBL/GenBank/DDBJ whole genome shotgun (WGS) entry which is preliminary data.</text>
</comment>
<sequence>MFNSKPIIVGRVKRFAEENGLRWSKSGENEYQLQGRSFLDFIYKVELEGKEEGKYALQYSLAPRKMTLGLFLLSIPFLFLFLMGFFISSIPQFSIFGFLIILIVIISLISITRVKRGFWDHLSSLDTYLTSYRPGLVLILPYLLFAVPSTFFLFSLFSDFLRISRMVPILSMSAVILLPILVGPLFFLFRRGAWSGVRFEYLLMALLFHSAFISPLFVHSVTIERFWSLQTSFPELLPINLMTTLFLTVLFIGFCYFFSLESKIWEMDEGSKITKKMHKDKSKNLLPYLGFPVWFFSSVVIWLEILYVLKFFLYGSWIGKLLPVSGFYPRIYWQTMEKSLASGHFLGEVLLVLYFALPFYFVFKSMLYRSKADGKPESKNRIKGSKEIEKLASKISEELDMKKPEVTFLKESEMKARSNSKGLIRLKHTLKLSKGLVENLERREIEAVLYHEFYHLKKNTRLKNFLLLLSRITFFGRGSLAGLIGFTSEEYFADEFAARKVGEGAVKGFLRKFRKDGGSKSRKQGESEVSKEKQEESGFLRDLNDRFVEWKKQLYMENEEKMESVFFGEIPTYGSPTYRERIENLEKFRGSIVQSS</sequence>
<feature type="domain" description="Peptidase M48" evidence="9">
    <location>
        <begin position="387"/>
        <end position="482"/>
    </location>
</feature>
<protein>
    <recommendedName>
        <fullName evidence="9">Peptidase M48 domain-containing protein</fullName>
    </recommendedName>
</protein>
<proteinExistence type="predicted"/>
<evidence type="ECO:0000256" key="3">
    <source>
        <dbReference type="ARBA" id="ARBA00022723"/>
    </source>
</evidence>
<feature type="transmembrane region" description="Helical" evidence="8">
    <location>
        <begin position="93"/>
        <end position="114"/>
    </location>
</feature>
<evidence type="ECO:0000256" key="4">
    <source>
        <dbReference type="ARBA" id="ARBA00022801"/>
    </source>
</evidence>
<keyword evidence="2" id="KW-0645">Protease</keyword>
<feature type="transmembrane region" description="Helical" evidence="8">
    <location>
        <begin position="345"/>
        <end position="363"/>
    </location>
</feature>
<accession>A0A133UN44</accession>
<reference evidence="10 11" key="1">
    <citation type="journal article" date="2016" name="Sci. Rep.">
        <title>Metabolic traits of an uncultured archaeal lineage -MSBL1- from brine pools of the Red Sea.</title>
        <authorList>
            <person name="Mwirichia R."/>
            <person name="Alam I."/>
            <person name="Rashid M."/>
            <person name="Vinu M."/>
            <person name="Ba-Alawi W."/>
            <person name="Anthony Kamau A."/>
            <person name="Kamanda Ngugi D."/>
            <person name="Goker M."/>
            <person name="Klenk H.P."/>
            <person name="Bajic V."/>
            <person name="Stingl U."/>
        </authorList>
    </citation>
    <scope>NUCLEOTIDE SEQUENCE [LARGE SCALE GENOMIC DNA]</scope>
    <source>
        <strain evidence="10">SCGC-AAA259I07</strain>
    </source>
</reference>
<dbReference type="GO" id="GO:0046872">
    <property type="term" value="F:metal ion binding"/>
    <property type="evidence" value="ECO:0007669"/>
    <property type="project" value="UniProtKB-KW"/>
</dbReference>
<keyword evidence="8" id="KW-0472">Membrane</keyword>
<dbReference type="GO" id="GO:0006508">
    <property type="term" value="P:proteolysis"/>
    <property type="evidence" value="ECO:0007669"/>
    <property type="project" value="UniProtKB-KW"/>
</dbReference>
<feature type="transmembrane region" description="Helical" evidence="8">
    <location>
        <begin position="201"/>
        <end position="219"/>
    </location>
</feature>
<evidence type="ECO:0000313" key="10">
    <source>
        <dbReference type="EMBL" id="KXA95566.1"/>
    </source>
</evidence>
<dbReference type="InterPro" id="IPR001915">
    <property type="entry name" value="Peptidase_M48"/>
</dbReference>
<evidence type="ECO:0000256" key="1">
    <source>
        <dbReference type="ARBA" id="ARBA00001947"/>
    </source>
</evidence>